<dbReference type="OrthoDB" id="1796359at2"/>
<keyword evidence="1" id="KW-0812">Transmembrane</keyword>
<dbReference type="STRING" id="152268.A6K24_13590"/>
<evidence type="ECO:0000313" key="3">
    <source>
        <dbReference type="Proteomes" id="UP000078534"/>
    </source>
</evidence>
<keyword evidence="3" id="KW-1185">Reference proteome</keyword>
<name>A0A179SK54_9BACI</name>
<proteinExistence type="predicted"/>
<organism evidence="2 3">
    <name type="scientific">Metabacillus litoralis</name>
    <dbReference type="NCBI Taxonomy" id="152268"/>
    <lineage>
        <taxon>Bacteria</taxon>
        <taxon>Bacillati</taxon>
        <taxon>Bacillota</taxon>
        <taxon>Bacilli</taxon>
        <taxon>Bacillales</taxon>
        <taxon>Bacillaceae</taxon>
        <taxon>Metabacillus</taxon>
    </lineage>
</organism>
<feature type="transmembrane region" description="Helical" evidence="1">
    <location>
        <begin position="84"/>
        <end position="100"/>
    </location>
</feature>
<keyword evidence="1" id="KW-1133">Transmembrane helix</keyword>
<dbReference type="Proteomes" id="UP000078534">
    <property type="component" value="Unassembled WGS sequence"/>
</dbReference>
<gene>
    <name evidence="2" type="ORF">A6K24_13590</name>
</gene>
<feature type="transmembrane region" description="Helical" evidence="1">
    <location>
        <begin position="42"/>
        <end position="64"/>
    </location>
</feature>
<reference evidence="3" key="1">
    <citation type="submission" date="2016-04" db="EMBL/GenBank/DDBJ databases">
        <authorList>
            <person name="Lyu Z."/>
            <person name="Lyu W."/>
        </authorList>
    </citation>
    <scope>NUCLEOTIDE SEQUENCE [LARGE SCALE GENOMIC DNA]</scope>
    <source>
        <strain evidence="3">C44</strain>
    </source>
</reference>
<keyword evidence="1" id="KW-0472">Membrane</keyword>
<sequence length="136" mass="16060">MYDAFQIGPFTLQYYLIVVLFSFLVTYYLIESLIKASFVKQFILKHFWTAALLIVMTYKFSIVLFRPDLLLTFSWLYLSGGQDGFYLGLVLSIIYLYWVGKKEKISVKVFIYSIMIMIFSYLVVYQLIKIIVLSFV</sequence>
<feature type="transmembrane region" description="Helical" evidence="1">
    <location>
        <begin position="12"/>
        <end position="30"/>
    </location>
</feature>
<dbReference type="AlphaFoldDB" id="A0A179SK54"/>
<protein>
    <submittedName>
        <fullName evidence="2">Uncharacterized protein</fullName>
    </submittedName>
</protein>
<evidence type="ECO:0000313" key="2">
    <source>
        <dbReference type="EMBL" id="OAS82087.1"/>
    </source>
</evidence>
<accession>A0A179SK54</accession>
<dbReference type="EMBL" id="LWSG01000046">
    <property type="protein sequence ID" value="OAS82087.1"/>
    <property type="molecule type" value="Genomic_DNA"/>
</dbReference>
<dbReference type="RefSeq" id="WP_066340548.1">
    <property type="nucleotide sequence ID" value="NZ_LWSG01000046.1"/>
</dbReference>
<feature type="transmembrane region" description="Helical" evidence="1">
    <location>
        <begin position="109"/>
        <end position="128"/>
    </location>
</feature>
<comment type="caution">
    <text evidence="2">The sequence shown here is derived from an EMBL/GenBank/DDBJ whole genome shotgun (WGS) entry which is preliminary data.</text>
</comment>
<evidence type="ECO:0000256" key="1">
    <source>
        <dbReference type="SAM" id="Phobius"/>
    </source>
</evidence>